<dbReference type="InterPro" id="IPR001750">
    <property type="entry name" value="ND/Mrp_TM"/>
</dbReference>
<keyword evidence="6 9" id="KW-0472">Membrane</keyword>
<dbReference type="GO" id="GO:0015990">
    <property type="term" value="P:electron transport coupled proton transport"/>
    <property type="evidence" value="ECO:0007669"/>
    <property type="project" value="TreeGrafter"/>
</dbReference>
<comment type="function">
    <text evidence="1">Core subunit of the mitochondrial membrane respiratory chain NADH dehydrogenase (Complex I) that is believed to belong to the minimal assembly required for catalysis. Complex I functions in the transfer of electrons from NADH to the respiratory chain. The immediate electron acceptor for the enzyme is believed to be ubiquinone.</text>
</comment>
<dbReference type="GO" id="GO:0042773">
    <property type="term" value="P:ATP synthesis coupled electron transport"/>
    <property type="evidence" value="ECO:0007669"/>
    <property type="project" value="InterPro"/>
</dbReference>
<evidence type="ECO:0000256" key="2">
    <source>
        <dbReference type="ARBA" id="ARBA00004141"/>
    </source>
</evidence>
<keyword evidence="5 9" id="KW-1133">Transmembrane helix</keyword>
<evidence type="ECO:0000259" key="10">
    <source>
        <dbReference type="Pfam" id="PF00361"/>
    </source>
</evidence>
<reference evidence="11" key="1">
    <citation type="journal article" date="2015" name="PLoS Negl. Trop. Dis.">
        <title>Mitochondrial Genome Analyses Suggest Multiple Trichuris Species in Humans, Baboons, and Pigs from Different Geographical Regions.</title>
        <authorList>
            <person name="Hawash M.B."/>
            <person name="Andersen L.O."/>
            <person name="Gasser R.B."/>
            <person name="Stensvold C.R."/>
            <person name="Nejsum P."/>
        </authorList>
    </citation>
    <scope>NUCLEOTIDE SEQUENCE</scope>
</reference>
<evidence type="ECO:0000256" key="7">
    <source>
        <dbReference type="ARBA" id="ARBA00031027"/>
    </source>
</evidence>
<evidence type="ECO:0000256" key="4">
    <source>
        <dbReference type="ARBA" id="ARBA00022692"/>
    </source>
</evidence>
<dbReference type="EMBL" id="KT449822">
    <property type="protein sequence ID" value="ALF03898.1"/>
    <property type="molecule type" value="Genomic_DNA"/>
</dbReference>
<dbReference type="GO" id="GO:0003954">
    <property type="term" value="F:NADH dehydrogenase activity"/>
    <property type="evidence" value="ECO:0007669"/>
    <property type="project" value="TreeGrafter"/>
</dbReference>
<gene>
    <name evidence="11" type="primary">ND5</name>
</gene>
<geneLocation type="mitochondrion" evidence="11"/>
<name>A0A0M4REG0_9BILA</name>
<keyword evidence="11" id="KW-0496">Mitochondrion</keyword>
<comment type="catalytic activity">
    <reaction evidence="8">
        <text>a ubiquinone + NADH + 5 H(+)(in) = a ubiquinol + NAD(+) + 4 H(+)(out)</text>
        <dbReference type="Rhea" id="RHEA:29091"/>
        <dbReference type="Rhea" id="RHEA-COMP:9565"/>
        <dbReference type="Rhea" id="RHEA-COMP:9566"/>
        <dbReference type="ChEBI" id="CHEBI:15378"/>
        <dbReference type="ChEBI" id="CHEBI:16389"/>
        <dbReference type="ChEBI" id="CHEBI:17976"/>
        <dbReference type="ChEBI" id="CHEBI:57540"/>
        <dbReference type="ChEBI" id="CHEBI:57945"/>
        <dbReference type="EC" id="7.1.1.2"/>
    </reaction>
</comment>
<feature type="transmembrane region" description="Helical" evidence="9">
    <location>
        <begin position="393"/>
        <end position="413"/>
    </location>
</feature>
<feature type="transmembrane region" description="Helical" evidence="9">
    <location>
        <begin position="496"/>
        <end position="517"/>
    </location>
</feature>
<evidence type="ECO:0000256" key="6">
    <source>
        <dbReference type="ARBA" id="ARBA00023136"/>
    </source>
</evidence>
<dbReference type="InterPro" id="IPR003945">
    <property type="entry name" value="NU5C-like"/>
</dbReference>
<evidence type="ECO:0000313" key="11">
    <source>
        <dbReference type="EMBL" id="ALF03898.1"/>
    </source>
</evidence>
<keyword evidence="4 9" id="KW-0812">Transmembrane</keyword>
<dbReference type="PANTHER" id="PTHR42829">
    <property type="entry name" value="NADH-UBIQUINONE OXIDOREDUCTASE CHAIN 5"/>
    <property type="match status" value="1"/>
</dbReference>
<feature type="transmembrane region" description="Helical" evidence="9">
    <location>
        <begin position="142"/>
        <end position="159"/>
    </location>
</feature>
<dbReference type="PANTHER" id="PTHR42829:SF2">
    <property type="entry name" value="NADH-UBIQUINONE OXIDOREDUCTASE CHAIN 5"/>
    <property type="match status" value="1"/>
</dbReference>
<evidence type="ECO:0000256" key="1">
    <source>
        <dbReference type="ARBA" id="ARBA00003257"/>
    </source>
</evidence>
<evidence type="ECO:0000256" key="3">
    <source>
        <dbReference type="ARBA" id="ARBA00012944"/>
    </source>
</evidence>
<feature type="transmembrane region" description="Helical" evidence="9">
    <location>
        <begin position="312"/>
        <end position="338"/>
    </location>
</feature>
<feature type="domain" description="NADH:quinone oxidoreductase/Mrp antiporter transmembrane" evidence="10">
    <location>
        <begin position="101"/>
        <end position="364"/>
    </location>
</feature>
<feature type="transmembrane region" description="Helical" evidence="9">
    <location>
        <begin position="358"/>
        <end position="381"/>
    </location>
</feature>
<feature type="transmembrane region" description="Helical" evidence="9">
    <location>
        <begin position="255"/>
        <end position="271"/>
    </location>
</feature>
<feature type="transmembrane region" description="Helical" evidence="9">
    <location>
        <begin position="201"/>
        <end position="221"/>
    </location>
</feature>
<sequence length="518" mass="59635">MYLVKIYCTSLFFLLILVSLTFKGNMSFLTLSFNNFITDISFTWSSKLMIYFTVIILVLSLFISLFSSFYMSEDMPINRFMAMMLFFIVSMLIVNNGNSCWAVWLGWEGLGISSYFLIMYYNNWKANNSAVVTIMLNRMGDFCLLVSLLMFTQILTWTLENFSLSPLFIMLISLATITKSAQLPFSSWLPVAMAAPTPVSSLVHSSTLVVAGTILCIKFSVYYFSPYMIWLCLLGYITSLYSSMMAFLEKDLKKILAYSTMSQIALVLFMLCTNLKELMLMHIINHALAKALLFMNIGIYIVFMFSNQDTRILCYGGTLLPIITPSIICLLVMCGITFTSSYYSKEYSLLFVMKEDTITLMVNVMIFLSFAYSSRMIYLFTFSGNNTMMPLKIYYPYIFLNNMITPLMILNGWIFTNNYSLPLNLSWTNNKSWILIFPIMILIFCYKTISVQMLNNNDLVYGLMNNSLMYMKYTADSTIKFATLSLNFNLLSFSNMSLISILLGTMMILLYLNFMYFL</sequence>
<evidence type="ECO:0000256" key="5">
    <source>
        <dbReference type="ARBA" id="ARBA00022989"/>
    </source>
</evidence>
<dbReference type="GO" id="GO:0016020">
    <property type="term" value="C:membrane"/>
    <property type="evidence" value="ECO:0007669"/>
    <property type="project" value="UniProtKB-SubCell"/>
</dbReference>
<dbReference type="PRINTS" id="PR01434">
    <property type="entry name" value="NADHDHGNASE5"/>
</dbReference>
<feature type="transmembrane region" description="Helical" evidence="9">
    <location>
        <begin position="77"/>
        <end position="95"/>
    </location>
</feature>
<reference evidence="11" key="2">
    <citation type="submission" date="2015-08" db="EMBL/GenBank/DDBJ databases">
        <authorList>
            <person name="Babu N.S."/>
            <person name="Beckwith C.J."/>
            <person name="Beseler K.G."/>
            <person name="Brison A."/>
            <person name="Carone J.V."/>
            <person name="Caskin T.P."/>
            <person name="Diamond M."/>
            <person name="Durham M.E."/>
            <person name="Foxe J.M."/>
            <person name="Go M."/>
            <person name="Henderson B.A."/>
            <person name="Jones I.B."/>
            <person name="McGettigan J.A."/>
            <person name="Micheletti S.J."/>
            <person name="Nasrallah M.E."/>
            <person name="Ortiz D."/>
            <person name="Piller C.R."/>
            <person name="Privatt S.R."/>
            <person name="Schneider S.L."/>
            <person name="Sharp S."/>
            <person name="Smith T.C."/>
            <person name="Stanton J.D."/>
            <person name="Ullery H.E."/>
            <person name="Wilson R.J."/>
            <person name="Serrano M.G."/>
            <person name="Buck G."/>
            <person name="Lee V."/>
            <person name="Wang Y."/>
            <person name="Carvalho R."/>
            <person name="Voegtly L."/>
            <person name="Shi R."/>
            <person name="Duckworth R."/>
            <person name="Johnson A."/>
            <person name="Loviza R."/>
            <person name="Walstead R."/>
            <person name="Shah Z."/>
            <person name="Kiflezghi M."/>
            <person name="Wade K."/>
            <person name="Ball S.L."/>
            <person name="Bradley K.W."/>
            <person name="Asai D.J."/>
            <person name="Bowman C.A."/>
            <person name="Russell D.A."/>
            <person name="Pope W.H."/>
            <person name="Jacobs-Sera D."/>
            <person name="Hendrix R.W."/>
            <person name="Hatfull G.F."/>
        </authorList>
    </citation>
    <scope>NUCLEOTIDE SEQUENCE</scope>
</reference>
<dbReference type="GO" id="GO:0008137">
    <property type="term" value="F:NADH dehydrogenase (ubiquinone) activity"/>
    <property type="evidence" value="ECO:0007669"/>
    <property type="project" value="UniProtKB-EC"/>
</dbReference>
<protein>
    <recommendedName>
        <fullName evidence="3">NADH:ubiquinone reductase (H(+)-translocating)</fullName>
        <ecNumber evidence="3">7.1.1.2</ecNumber>
    </recommendedName>
    <alternativeName>
        <fullName evidence="7">NADH dehydrogenase subunit 5</fullName>
    </alternativeName>
</protein>
<organism evidence="11">
    <name type="scientific">Trichuris suis</name>
    <name type="common">pig whipworm</name>
    <dbReference type="NCBI Taxonomy" id="68888"/>
    <lineage>
        <taxon>Eukaryota</taxon>
        <taxon>Metazoa</taxon>
        <taxon>Ecdysozoa</taxon>
        <taxon>Nematoda</taxon>
        <taxon>Enoplea</taxon>
        <taxon>Dorylaimia</taxon>
        <taxon>Trichinellida</taxon>
        <taxon>Trichuridae</taxon>
        <taxon>Trichuris</taxon>
    </lineage>
</organism>
<comment type="subcellular location">
    <subcellularLocation>
        <location evidence="2">Membrane</location>
        <topology evidence="2">Multi-pass membrane protein</topology>
    </subcellularLocation>
</comment>
<dbReference type="Pfam" id="PF00361">
    <property type="entry name" value="Proton_antipo_M"/>
    <property type="match status" value="1"/>
</dbReference>
<dbReference type="AlphaFoldDB" id="A0A0M4REG0"/>
<feature type="transmembrane region" description="Helical" evidence="9">
    <location>
        <begin position="101"/>
        <end position="121"/>
    </location>
</feature>
<evidence type="ECO:0000256" key="8">
    <source>
        <dbReference type="ARBA" id="ARBA00049551"/>
    </source>
</evidence>
<dbReference type="EC" id="7.1.1.2" evidence="3"/>
<feature type="transmembrane region" description="Helical" evidence="9">
    <location>
        <begin position="283"/>
        <end position="305"/>
    </location>
</feature>
<evidence type="ECO:0000256" key="9">
    <source>
        <dbReference type="SAM" id="Phobius"/>
    </source>
</evidence>
<accession>A0A0M4REG0</accession>
<proteinExistence type="predicted"/>
<feature type="transmembrane region" description="Helical" evidence="9">
    <location>
        <begin position="433"/>
        <end position="449"/>
    </location>
</feature>
<feature type="transmembrane region" description="Helical" evidence="9">
    <location>
        <begin position="48"/>
        <end position="70"/>
    </location>
</feature>
<feature type="transmembrane region" description="Helical" evidence="9">
    <location>
        <begin position="227"/>
        <end position="248"/>
    </location>
</feature>